<feature type="compositionally biased region" description="Low complexity" evidence="1">
    <location>
        <begin position="1"/>
        <end position="18"/>
    </location>
</feature>
<proteinExistence type="predicted"/>
<feature type="region of interest" description="Disordered" evidence="1">
    <location>
        <begin position="148"/>
        <end position="172"/>
    </location>
</feature>
<protein>
    <submittedName>
        <fullName evidence="2">DUF1823 family protein</fullName>
    </submittedName>
</protein>
<name>A0ABU5SWJ1_9CYAN</name>
<dbReference type="RefSeq" id="WP_323356932.1">
    <property type="nucleotide sequence ID" value="NZ_JAYGHY010000030.1"/>
</dbReference>
<dbReference type="EMBL" id="JAYGHY010000030">
    <property type="protein sequence ID" value="MEA5442896.1"/>
    <property type="molecule type" value="Genomic_DNA"/>
</dbReference>
<organism evidence="2 3">
    <name type="scientific">Cyanobium gracile UHCC 0281</name>
    <dbReference type="NCBI Taxonomy" id="3110309"/>
    <lineage>
        <taxon>Bacteria</taxon>
        <taxon>Bacillati</taxon>
        <taxon>Cyanobacteriota</taxon>
        <taxon>Cyanophyceae</taxon>
        <taxon>Synechococcales</taxon>
        <taxon>Prochlorococcaceae</taxon>
        <taxon>Cyanobium</taxon>
    </lineage>
</organism>
<accession>A0ABU5SWJ1</accession>
<evidence type="ECO:0000256" key="1">
    <source>
        <dbReference type="SAM" id="MobiDB-lite"/>
    </source>
</evidence>
<dbReference type="Proteomes" id="UP001302329">
    <property type="component" value="Unassembled WGS sequence"/>
</dbReference>
<comment type="caution">
    <text evidence="2">The sequence shown here is derived from an EMBL/GenBank/DDBJ whole genome shotgun (WGS) entry which is preliminary data.</text>
</comment>
<gene>
    <name evidence="2" type="ORF">VB739_10070</name>
</gene>
<keyword evidence="3" id="KW-1185">Reference proteome</keyword>
<dbReference type="Pfam" id="PF08853">
    <property type="entry name" value="DUF1823"/>
    <property type="match status" value="1"/>
</dbReference>
<evidence type="ECO:0000313" key="3">
    <source>
        <dbReference type="Proteomes" id="UP001302329"/>
    </source>
</evidence>
<dbReference type="InterPro" id="IPR014952">
    <property type="entry name" value="DUF1823"/>
</dbReference>
<evidence type="ECO:0000313" key="2">
    <source>
        <dbReference type="EMBL" id="MEA5442896.1"/>
    </source>
</evidence>
<feature type="compositionally biased region" description="Pro residues" evidence="1">
    <location>
        <begin position="148"/>
        <end position="160"/>
    </location>
</feature>
<feature type="region of interest" description="Disordered" evidence="1">
    <location>
        <begin position="1"/>
        <end position="22"/>
    </location>
</feature>
<dbReference type="Gene3D" id="1.10.418.90">
    <property type="entry name" value="Protein of unknown function DUF1823"/>
    <property type="match status" value="1"/>
</dbReference>
<reference evidence="2 3" key="1">
    <citation type="submission" date="2023-12" db="EMBL/GenBank/DDBJ databases">
        <title>Baltic Sea Cyanobacteria.</title>
        <authorList>
            <person name="Delbaje E."/>
            <person name="Fewer D.P."/>
            <person name="Shishido T.K."/>
        </authorList>
    </citation>
    <scope>NUCLEOTIDE SEQUENCE [LARGE SCALE GENOMIC DNA]</scope>
    <source>
        <strain evidence="2 3">UHCC 0281</strain>
    </source>
</reference>
<sequence length="172" mass="18556">MPIAALDAAAATASSPEPDAAPGPFPLSRALLEAVLADRTSDRFVCQLVWPRLGYRPDAEGHRWQAGADTPPAWAEAFPQAPELIAERPASVRLTRSIPPEHKQLLKQQLGFAGYRIGGLYPRRTRRATAVNWLLAYLAERGQPLPEEGPLPPLLDPPMDPVAGHPGDLPVG</sequence>